<feature type="domain" description="HTH tetR-type" evidence="5">
    <location>
        <begin position="13"/>
        <end position="73"/>
    </location>
</feature>
<dbReference type="InterPro" id="IPR009057">
    <property type="entry name" value="Homeodomain-like_sf"/>
</dbReference>
<evidence type="ECO:0000313" key="6">
    <source>
        <dbReference type="EMBL" id="PSH64753.1"/>
    </source>
</evidence>
<dbReference type="PANTHER" id="PTHR30055">
    <property type="entry name" value="HTH-TYPE TRANSCRIPTIONAL REGULATOR RUTR"/>
    <property type="match status" value="1"/>
</dbReference>
<dbReference type="Pfam" id="PF16859">
    <property type="entry name" value="TetR_C_11"/>
    <property type="match status" value="1"/>
</dbReference>
<dbReference type="Gene3D" id="1.10.357.10">
    <property type="entry name" value="Tetracycline Repressor, domain 2"/>
    <property type="match status" value="1"/>
</dbReference>
<keyword evidence="7" id="KW-1185">Reference proteome</keyword>
<dbReference type="SUPFAM" id="SSF46689">
    <property type="entry name" value="Homeodomain-like"/>
    <property type="match status" value="1"/>
</dbReference>
<feature type="DNA-binding region" description="H-T-H motif" evidence="4">
    <location>
        <begin position="36"/>
        <end position="55"/>
    </location>
</feature>
<evidence type="ECO:0000256" key="3">
    <source>
        <dbReference type="ARBA" id="ARBA00023163"/>
    </source>
</evidence>
<dbReference type="GO" id="GO:0000976">
    <property type="term" value="F:transcription cis-regulatory region binding"/>
    <property type="evidence" value="ECO:0007669"/>
    <property type="project" value="TreeGrafter"/>
</dbReference>
<name>A0A2P7BE61_9HYPH</name>
<comment type="caution">
    <text evidence="6">The sequence shown here is derived from an EMBL/GenBank/DDBJ whole genome shotgun (WGS) entry which is preliminary data.</text>
</comment>
<evidence type="ECO:0000313" key="7">
    <source>
        <dbReference type="Proteomes" id="UP000241444"/>
    </source>
</evidence>
<dbReference type="Pfam" id="PF00440">
    <property type="entry name" value="TetR_N"/>
    <property type="match status" value="1"/>
</dbReference>
<dbReference type="InterPro" id="IPR050109">
    <property type="entry name" value="HTH-type_TetR-like_transc_reg"/>
</dbReference>
<dbReference type="InterPro" id="IPR036271">
    <property type="entry name" value="Tet_transcr_reg_TetR-rel_C_sf"/>
</dbReference>
<keyword evidence="3" id="KW-0804">Transcription</keyword>
<dbReference type="InterPro" id="IPR001647">
    <property type="entry name" value="HTH_TetR"/>
</dbReference>
<reference evidence="7" key="1">
    <citation type="submission" date="2017-11" db="EMBL/GenBank/DDBJ databases">
        <authorList>
            <person name="Kuznetsova I."/>
            <person name="Sazanova A."/>
            <person name="Chirak E."/>
            <person name="Safronova V."/>
            <person name="Willems A."/>
        </authorList>
    </citation>
    <scope>NUCLEOTIDE SEQUENCE [LARGE SCALE GENOMIC DNA]</scope>
    <source>
        <strain evidence="7">STM 196</strain>
    </source>
</reference>
<dbReference type="PROSITE" id="PS50977">
    <property type="entry name" value="HTH_TETR_2"/>
    <property type="match status" value="1"/>
</dbReference>
<protein>
    <submittedName>
        <fullName evidence="6">TetR family transcriptional regulator</fullName>
    </submittedName>
</protein>
<dbReference type="EMBL" id="PGGO01000019">
    <property type="protein sequence ID" value="PSH64753.1"/>
    <property type="molecule type" value="Genomic_DNA"/>
</dbReference>
<dbReference type="Proteomes" id="UP000241444">
    <property type="component" value="Unassembled WGS sequence"/>
</dbReference>
<dbReference type="InterPro" id="IPR011075">
    <property type="entry name" value="TetR_C"/>
</dbReference>
<evidence type="ECO:0000259" key="5">
    <source>
        <dbReference type="PROSITE" id="PS50977"/>
    </source>
</evidence>
<dbReference type="OrthoDB" id="9796019at2"/>
<dbReference type="SUPFAM" id="SSF48498">
    <property type="entry name" value="Tetracyclin repressor-like, C-terminal domain"/>
    <property type="match status" value="1"/>
</dbReference>
<dbReference type="AlphaFoldDB" id="A0A2P7BE61"/>
<evidence type="ECO:0000256" key="1">
    <source>
        <dbReference type="ARBA" id="ARBA00023015"/>
    </source>
</evidence>
<keyword evidence="1" id="KW-0805">Transcription regulation</keyword>
<proteinExistence type="predicted"/>
<gene>
    <name evidence="6" type="ORF">CU102_21135</name>
</gene>
<dbReference type="PANTHER" id="PTHR30055:SF148">
    <property type="entry name" value="TETR-FAMILY TRANSCRIPTIONAL REGULATOR"/>
    <property type="match status" value="1"/>
</dbReference>
<dbReference type="GO" id="GO:0003700">
    <property type="term" value="F:DNA-binding transcription factor activity"/>
    <property type="evidence" value="ECO:0007669"/>
    <property type="project" value="TreeGrafter"/>
</dbReference>
<evidence type="ECO:0000256" key="2">
    <source>
        <dbReference type="ARBA" id="ARBA00023125"/>
    </source>
</evidence>
<keyword evidence="2 4" id="KW-0238">DNA-binding</keyword>
<sequence>MSPPRRPGRPPSQLARTKILKTAHDMLIKDGFGRLTVEAVAAQSGVGKPTIYRQWANASELAMAALMSGGPVKLEESGTNLRSALTAQMRSLVQAFATTRGRQITMTLAAADPESEYTKAFRNQVILSSREAGRALLQEATVRGEVTLPQDVEVLLDMIYGPVYYRLLVGHRPLDAGFAESIVAIALDAVANADRKPR</sequence>
<evidence type="ECO:0000256" key="4">
    <source>
        <dbReference type="PROSITE-ProRule" id="PRU00335"/>
    </source>
</evidence>
<organism evidence="6 7">
    <name type="scientific">Phyllobacterium brassicacearum</name>
    <dbReference type="NCBI Taxonomy" id="314235"/>
    <lineage>
        <taxon>Bacteria</taxon>
        <taxon>Pseudomonadati</taxon>
        <taxon>Pseudomonadota</taxon>
        <taxon>Alphaproteobacteria</taxon>
        <taxon>Hyphomicrobiales</taxon>
        <taxon>Phyllobacteriaceae</taxon>
        <taxon>Phyllobacterium</taxon>
    </lineage>
</organism>
<dbReference type="RefSeq" id="WP_106713086.1">
    <property type="nucleotide sequence ID" value="NZ_PGGO01000019.1"/>
</dbReference>
<accession>A0A2P7BE61</accession>
<dbReference type="Gene3D" id="1.10.10.60">
    <property type="entry name" value="Homeodomain-like"/>
    <property type="match status" value="1"/>
</dbReference>